<evidence type="ECO:0000313" key="2">
    <source>
        <dbReference type="EMBL" id="RJF93136.1"/>
    </source>
</evidence>
<name>A0A418WPH5_9SPHN</name>
<evidence type="ECO:0000313" key="3">
    <source>
        <dbReference type="Proteomes" id="UP000286100"/>
    </source>
</evidence>
<dbReference type="SUPFAM" id="SSF54427">
    <property type="entry name" value="NTF2-like"/>
    <property type="match status" value="1"/>
</dbReference>
<dbReference type="InterPro" id="IPR037401">
    <property type="entry name" value="SnoaL-like"/>
</dbReference>
<reference evidence="2 3" key="1">
    <citation type="submission" date="2018-09" db="EMBL/GenBank/DDBJ databases">
        <authorList>
            <person name="Zhu H."/>
        </authorList>
    </citation>
    <scope>NUCLEOTIDE SEQUENCE [LARGE SCALE GENOMIC DNA]</scope>
    <source>
        <strain evidence="2 3">K2R01-6</strain>
    </source>
</reference>
<dbReference type="EMBL" id="QYUM01000002">
    <property type="protein sequence ID" value="RJF93136.1"/>
    <property type="molecule type" value="Genomic_DNA"/>
</dbReference>
<dbReference type="Proteomes" id="UP000286100">
    <property type="component" value="Unassembled WGS sequence"/>
</dbReference>
<comment type="caution">
    <text evidence="2">The sequence shown here is derived from an EMBL/GenBank/DDBJ whole genome shotgun (WGS) entry which is preliminary data.</text>
</comment>
<feature type="domain" description="SnoaL-like" evidence="1">
    <location>
        <begin position="6"/>
        <end position="138"/>
    </location>
</feature>
<proteinExistence type="predicted"/>
<dbReference type="Pfam" id="PF13577">
    <property type="entry name" value="SnoaL_4"/>
    <property type="match status" value="1"/>
</dbReference>
<keyword evidence="3" id="KW-1185">Reference proteome</keyword>
<dbReference type="AlphaFoldDB" id="A0A418WPH5"/>
<accession>A0A418WPH5</accession>
<protein>
    <submittedName>
        <fullName evidence="2">Nuclear transport factor 2 family protein</fullName>
    </submittedName>
</protein>
<evidence type="ECO:0000259" key="1">
    <source>
        <dbReference type="Pfam" id="PF13577"/>
    </source>
</evidence>
<organism evidence="2 3">
    <name type="scientific">Sphingomonas cavernae</name>
    <dbReference type="NCBI Taxonomy" id="2320861"/>
    <lineage>
        <taxon>Bacteria</taxon>
        <taxon>Pseudomonadati</taxon>
        <taxon>Pseudomonadota</taxon>
        <taxon>Alphaproteobacteria</taxon>
        <taxon>Sphingomonadales</taxon>
        <taxon>Sphingomonadaceae</taxon>
        <taxon>Sphingomonas</taxon>
    </lineage>
</organism>
<dbReference type="RefSeq" id="WP_119759415.1">
    <property type="nucleotide sequence ID" value="NZ_QYUM01000002.1"/>
</dbReference>
<sequence>MADTDALCAIVQIKQLKARYFRAIDTKDWGLLRDQLTDDVVADFRDSAGSQDESLLNHGADAFIASVQATLAGVTTVHHGHTPEITLTGAREARAIWAMDDRLWVAEGSNLPFRWLHGFGHYHDCYRKARGRWLIASTRLSRIRVETG</sequence>
<gene>
    <name evidence="2" type="ORF">D3876_01860</name>
</gene>
<dbReference type="Gene3D" id="3.10.450.50">
    <property type="match status" value="1"/>
</dbReference>
<dbReference type="OrthoDB" id="7851780at2"/>
<dbReference type="InterPro" id="IPR032710">
    <property type="entry name" value="NTF2-like_dom_sf"/>
</dbReference>